<dbReference type="SMART" id="SM00487">
    <property type="entry name" value="DEXDc"/>
    <property type="match status" value="1"/>
</dbReference>
<dbReference type="CDD" id="cd17991">
    <property type="entry name" value="DEXHc_TRCF"/>
    <property type="match status" value="1"/>
</dbReference>
<keyword evidence="4 9" id="KW-0378">Hydrolase</keyword>
<dbReference type="EMBL" id="BSOR01000037">
    <property type="protein sequence ID" value="GLR64704.1"/>
    <property type="molecule type" value="Genomic_DNA"/>
</dbReference>
<keyword evidence="8 9" id="KW-0234">DNA repair</keyword>
<protein>
    <recommendedName>
        <fullName evidence="9">Transcription-repair-coupling factor</fullName>
        <shortName evidence="9">TRCF</shortName>
        <ecNumber evidence="9">3.6.4.-</ecNumber>
    </recommendedName>
</protein>
<dbReference type="Pfam" id="PF02559">
    <property type="entry name" value="CarD_TRCF_RID"/>
    <property type="match status" value="1"/>
</dbReference>
<evidence type="ECO:0000256" key="6">
    <source>
        <dbReference type="ARBA" id="ARBA00022840"/>
    </source>
</evidence>
<dbReference type="InterPro" id="IPR005118">
    <property type="entry name" value="TRCF_C"/>
</dbReference>
<dbReference type="InterPro" id="IPR001650">
    <property type="entry name" value="Helicase_C-like"/>
</dbReference>
<dbReference type="CDD" id="cd18810">
    <property type="entry name" value="SF2_C_TRCF"/>
    <property type="match status" value="1"/>
</dbReference>
<dbReference type="InterPro" id="IPR014001">
    <property type="entry name" value="Helicase_ATP-bd"/>
</dbReference>
<dbReference type="InterPro" id="IPR036101">
    <property type="entry name" value="CarD-like/TRCF_RID_sf"/>
</dbReference>
<dbReference type="Gene3D" id="3.40.50.300">
    <property type="entry name" value="P-loop containing nucleotide triphosphate hydrolases"/>
    <property type="match status" value="2"/>
</dbReference>
<keyword evidence="3 9" id="KW-0227">DNA damage</keyword>
<comment type="similarity">
    <text evidence="9">In the C-terminal section; belongs to the helicase family. RecG subfamily.</text>
</comment>
<dbReference type="Gene3D" id="3.40.50.11180">
    <property type="match status" value="1"/>
</dbReference>
<dbReference type="PROSITE" id="PS51192">
    <property type="entry name" value="HELICASE_ATP_BIND_1"/>
    <property type="match status" value="1"/>
</dbReference>
<dbReference type="SMART" id="SM00982">
    <property type="entry name" value="TRCF"/>
    <property type="match status" value="1"/>
</dbReference>
<dbReference type="Pfam" id="PF00271">
    <property type="entry name" value="Helicase_C"/>
    <property type="match status" value="1"/>
</dbReference>
<dbReference type="Gene3D" id="2.40.10.170">
    <property type="match status" value="1"/>
</dbReference>
<evidence type="ECO:0000256" key="8">
    <source>
        <dbReference type="ARBA" id="ARBA00023204"/>
    </source>
</evidence>
<feature type="domain" description="Helicase ATP-binding" evidence="10">
    <location>
        <begin position="653"/>
        <end position="814"/>
    </location>
</feature>
<dbReference type="PANTHER" id="PTHR47964:SF1">
    <property type="entry name" value="ATP-DEPENDENT DNA HELICASE HOMOLOG RECG, CHLOROPLASTIC"/>
    <property type="match status" value="1"/>
</dbReference>
<dbReference type="SMART" id="SM00490">
    <property type="entry name" value="HELICc"/>
    <property type="match status" value="1"/>
</dbReference>
<keyword evidence="2 9" id="KW-0547">Nucleotide-binding</keyword>
<evidence type="ECO:0000313" key="13">
    <source>
        <dbReference type="Proteomes" id="UP001156682"/>
    </source>
</evidence>
<evidence type="ECO:0000259" key="10">
    <source>
        <dbReference type="PROSITE" id="PS51192"/>
    </source>
</evidence>
<dbReference type="Pfam" id="PF17757">
    <property type="entry name" value="UvrB_inter"/>
    <property type="match status" value="1"/>
</dbReference>
<dbReference type="RefSeq" id="WP_027851171.1">
    <property type="nucleotide sequence ID" value="NZ_BSOR01000037.1"/>
</dbReference>
<dbReference type="Proteomes" id="UP001156682">
    <property type="component" value="Unassembled WGS sequence"/>
</dbReference>
<dbReference type="SUPFAM" id="SSF52540">
    <property type="entry name" value="P-loop containing nucleoside triphosphate hydrolases"/>
    <property type="match status" value="4"/>
</dbReference>
<proteinExistence type="inferred from homology"/>
<dbReference type="InterPro" id="IPR027417">
    <property type="entry name" value="P-loop_NTPase"/>
</dbReference>
<dbReference type="InterPro" id="IPR048635">
    <property type="entry name" value="MFD_D3"/>
</dbReference>
<dbReference type="InterPro" id="IPR037235">
    <property type="entry name" value="TRCF-like_C_D7"/>
</dbReference>
<evidence type="ECO:0000256" key="2">
    <source>
        <dbReference type="ARBA" id="ARBA00022741"/>
    </source>
</evidence>
<organism evidence="12 13">
    <name type="scientific">Marinospirillum insulare</name>
    <dbReference type="NCBI Taxonomy" id="217169"/>
    <lineage>
        <taxon>Bacteria</taxon>
        <taxon>Pseudomonadati</taxon>
        <taxon>Pseudomonadota</taxon>
        <taxon>Gammaproteobacteria</taxon>
        <taxon>Oceanospirillales</taxon>
        <taxon>Oceanospirillaceae</taxon>
        <taxon>Marinospirillum</taxon>
    </lineage>
</organism>
<evidence type="ECO:0000256" key="7">
    <source>
        <dbReference type="ARBA" id="ARBA00023125"/>
    </source>
</evidence>
<dbReference type="Pfam" id="PF03461">
    <property type="entry name" value="TRCF"/>
    <property type="match status" value="1"/>
</dbReference>
<dbReference type="SUPFAM" id="SSF141259">
    <property type="entry name" value="CarD-like"/>
    <property type="match status" value="1"/>
</dbReference>
<dbReference type="PROSITE" id="PS51194">
    <property type="entry name" value="HELICASE_CTER"/>
    <property type="match status" value="1"/>
</dbReference>
<comment type="function">
    <text evidence="9">Couples transcription and DNA repair by recognizing RNA polymerase (RNAP) stalled at DNA lesions. Mediates ATP-dependent release of RNAP and its truncated transcript from the DNA, and recruitment of nucleotide excision repair machinery to the damaged site.</text>
</comment>
<reference evidence="13" key="1">
    <citation type="journal article" date="2019" name="Int. J. Syst. Evol. Microbiol.">
        <title>The Global Catalogue of Microorganisms (GCM) 10K type strain sequencing project: providing services to taxonomists for standard genome sequencing and annotation.</title>
        <authorList>
            <consortium name="The Broad Institute Genomics Platform"/>
            <consortium name="The Broad Institute Genome Sequencing Center for Infectious Disease"/>
            <person name="Wu L."/>
            <person name="Ma J."/>
        </authorList>
    </citation>
    <scope>NUCLEOTIDE SEQUENCE [LARGE SCALE GENOMIC DNA]</scope>
    <source>
        <strain evidence="13">NBRC 100033</strain>
    </source>
</reference>
<evidence type="ECO:0000256" key="5">
    <source>
        <dbReference type="ARBA" id="ARBA00022806"/>
    </source>
</evidence>
<accession>A0ABQ5ZWZ7</accession>
<dbReference type="SUPFAM" id="SSF143517">
    <property type="entry name" value="TRCF domain-like"/>
    <property type="match status" value="1"/>
</dbReference>
<name>A0ABQ5ZWZ7_9GAMM</name>
<sequence length="1181" mass="132597">MNKAVKPYSLLTSTPPSKAGFLQRWLNVYDAAAAVALVEAAQQHSAPLLVICPDTTSARLLADELTFIAPENLPVLSLPDWEVLPYDRFSPHQTIVSERLKTLLALPNQRKGLLVVPISTLMQRLPPAEFVVSHAIDLKLGQRLDMHAFRRQLEEAGYRAVDTVFEQGEFTVRGGLLDLFPMGSEQPLRIELFDDEIESLRFFNAETQRTEEKTDAVSLLPAHEFVLNEQSLKVFRTEFQTRFDVDLPRCDIYQDTLKGLVTPGLEFFLPLFFTHTATLFDYLPVGTLIAEITIAEPASSEPGMNANPDSELATANQPVQTVQQAASNYWEEIERRYENLRHDIRHPCLAPNELYLPLETLNRERNLFARVEVHSLTPKDSLAGDQTLASLPLPNLAVAAKAKRPLGALQDFIAANPKASILLTVESRGRREALMELLGRHDLVPQDVKDWQDFLNQKPPLALTLAPLDRGLYLPQPELLLITESVLFGERILQRRRREVSAVNQELAFRSLSELTLNAPVVHIDHGVGRYMGLETLTSGGQTQEFLKLVYADDANLYVPVASLDRISRYSGNNDEHAPLHRLGSDQWDKARKKAAEKIRDTAAELLDIYARREAQKGFAFTLDDEDWAMFSSAFPFEETVDQQLAINAVISDMARTRPMDRVVCGDVGFGKTEVAMRAAFIAVHNQKQVAILVPTTLLAQQHYDNFKDRFADWPVNIELLSRFRSAKEQQESINRLEEGKVDILIGTHKLLQSSVKFQNLGLVIIDEEHRFGVRQKESLKALRANVDLLSMTATPIPRTLNMAMSGIRDLSIIATPPARRLSVKTFVRQRDEAIIKEAVLRELLRGGQVYFLHNDVSTIENAAEKLREIIPEVRLGVAHGQMPERQLERVMQDFYHKRYNLLLCSTIIETGIDIPNANTIIIERADKFGLAQLHQLRGRVGRSHHQAYAYLLTPEGKKLSKDAEKRLEAIAMNEDLGAGFILASQDLEIRGAGELLGEEQSGQIASLGFSLYMDLLEDAVKAIRQGKTPSAELPLRTGTEISLHLASLIPDDYLPDVNGRLQLYKRIASCKDAAALRDLQVEMIDRFGLLPEATKNLFRLTEVKQRAEALGIVRIDAGKDRGILHFGSQTSVEPIKLVQLMQRQPLVYKLDSAQSLKFNLDMSTADKCFAGLEKLLDALQ</sequence>
<dbReference type="Gene3D" id="3.40.50.11140">
    <property type="match status" value="1"/>
</dbReference>
<comment type="caution">
    <text evidence="12">The sequence shown here is derived from an EMBL/GenBank/DDBJ whole genome shotgun (WGS) entry which is preliminary data.</text>
</comment>
<dbReference type="InterPro" id="IPR041471">
    <property type="entry name" value="UvrB_inter"/>
</dbReference>
<dbReference type="Gene3D" id="3.90.1150.50">
    <property type="entry name" value="Transcription-repair-coupling factor, D7 domain"/>
    <property type="match status" value="1"/>
</dbReference>
<dbReference type="PANTHER" id="PTHR47964">
    <property type="entry name" value="ATP-DEPENDENT DNA HELICASE HOMOLOG RECG, CHLOROPLASTIC"/>
    <property type="match status" value="1"/>
</dbReference>
<gene>
    <name evidence="9 12" type="primary">mfd</name>
    <name evidence="12" type="ORF">GCM10007878_21420</name>
</gene>
<evidence type="ECO:0000256" key="4">
    <source>
        <dbReference type="ARBA" id="ARBA00022801"/>
    </source>
</evidence>
<dbReference type="InterPro" id="IPR003711">
    <property type="entry name" value="CarD-like/TRCF_RID"/>
</dbReference>
<dbReference type="EC" id="3.6.4.-" evidence="9"/>
<evidence type="ECO:0000256" key="9">
    <source>
        <dbReference type="HAMAP-Rule" id="MF_00969"/>
    </source>
</evidence>
<keyword evidence="1 9" id="KW-0963">Cytoplasm</keyword>
<feature type="domain" description="Helicase C-terminal" evidence="11">
    <location>
        <begin position="827"/>
        <end position="989"/>
    </location>
</feature>
<comment type="subcellular location">
    <subcellularLocation>
        <location evidence="9">Cytoplasm</location>
    </subcellularLocation>
</comment>
<dbReference type="InterPro" id="IPR047112">
    <property type="entry name" value="RecG/Mfd"/>
</dbReference>
<dbReference type="Pfam" id="PF21132">
    <property type="entry name" value="MFD_D3"/>
    <property type="match status" value="1"/>
</dbReference>
<evidence type="ECO:0000259" key="11">
    <source>
        <dbReference type="PROSITE" id="PS51194"/>
    </source>
</evidence>
<evidence type="ECO:0000313" key="12">
    <source>
        <dbReference type="EMBL" id="GLR64704.1"/>
    </source>
</evidence>
<dbReference type="InterPro" id="IPR004576">
    <property type="entry name" value="Mfd"/>
</dbReference>
<keyword evidence="5" id="KW-0347">Helicase</keyword>
<keyword evidence="6 9" id="KW-0067">ATP-binding</keyword>
<evidence type="ECO:0000256" key="1">
    <source>
        <dbReference type="ARBA" id="ARBA00022490"/>
    </source>
</evidence>
<dbReference type="NCBIfam" id="TIGR00580">
    <property type="entry name" value="mfd"/>
    <property type="match status" value="1"/>
</dbReference>
<dbReference type="HAMAP" id="MF_00969">
    <property type="entry name" value="TRCF"/>
    <property type="match status" value="1"/>
</dbReference>
<keyword evidence="13" id="KW-1185">Reference proteome</keyword>
<evidence type="ECO:0000256" key="3">
    <source>
        <dbReference type="ARBA" id="ARBA00022763"/>
    </source>
</evidence>
<comment type="similarity">
    <text evidence="9">In the N-terminal section; belongs to the UvrB family.</text>
</comment>
<dbReference type="SMART" id="SM01058">
    <property type="entry name" value="CarD_TRCF"/>
    <property type="match status" value="1"/>
</dbReference>
<dbReference type="Gene3D" id="3.30.2060.10">
    <property type="entry name" value="Penicillin-binding protein 1b domain"/>
    <property type="match status" value="1"/>
</dbReference>
<keyword evidence="7 9" id="KW-0238">DNA-binding</keyword>
<dbReference type="InterPro" id="IPR011545">
    <property type="entry name" value="DEAD/DEAH_box_helicase_dom"/>
</dbReference>
<dbReference type="Pfam" id="PF00270">
    <property type="entry name" value="DEAD"/>
    <property type="match status" value="1"/>
</dbReference>